<dbReference type="EMBL" id="QRWP01000015">
    <property type="protein sequence ID" value="RGT29943.1"/>
    <property type="molecule type" value="Genomic_DNA"/>
</dbReference>
<comment type="caution">
    <text evidence="2">The sequence shown here is derived from an EMBL/GenBank/DDBJ whole genome shotgun (WGS) entry which is preliminary data.</text>
</comment>
<proteinExistence type="predicted"/>
<reference evidence="4 7" key="3">
    <citation type="submission" date="2018-08" db="EMBL/GenBank/DDBJ databases">
        <title>A genome reference for cultivated species of the human gut microbiota.</title>
        <authorList>
            <person name="Zou Y."/>
            <person name="Xue W."/>
            <person name="Luo G."/>
        </authorList>
    </citation>
    <scope>NUCLEOTIDE SEQUENCE [LARGE SCALE GENOMIC DNA]</scope>
    <source>
        <strain evidence="4 7">AF19-1AC</strain>
    </source>
</reference>
<evidence type="ECO:0000313" key="3">
    <source>
        <dbReference type="EMBL" id="OUP32348.1"/>
    </source>
</evidence>
<dbReference type="Proteomes" id="UP000195386">
    <property type="component" value="Unassembled WGS sequence"/>
</dbReference>
<dbReference type="EMBL" id="NFKE01000013">
    <property type="protein sequence ID" value="OUP32348.1"/>
    <property type="molecule type" value="Genomic_DNA"/>
</dbReference>
<reference evidence="5 6" key="1">
    <citation type="submission" date="2017-04" db="EMBL/GenBank/DDBJ databases">
        <title>Function of individual gut microbiota members based on whole genome sequencing of pure cultures obtained from chicken caecum.</title>
        <authorList>
            <person name="Medvecky M."/>
            <person name="Cejkova D."/>
            <person name="Polansky O."/>
            <person name="Karasova D."/>
            <person name="Kubasova T."/>
            <person name="Cizek A."/>
            <person name="Rychlik I."/>
        </authorList>
    </citation>
    <scope>NUCLEOTIDE SEQUENCE [LARGE SCALE GENOMIC DNA]</scope>
    <source>
        <strain evidence="6">An189</strain>
        <strain evidence="5">An43</strain>
    </source>
</reference>
<dbReference type="EMBL" id="NFII01000015">
    <property type="protein sequence ID" value="OUO00006.1"/>
    <property type="molecule type" value="Genomic_DNA"/>
</dbReference>
<keyword evidence="1" id="KW-0812">Transmembrane</keyword>
<feature type="transmembrane region" description="Helical" evidence="1">
    <location>
        <begin position="20"/>
        <end position="40"/>
    </location>
</feature>
<dbReference type="Proteomes" id="UP000285159">
    <property type="component" value="Unassembled WGS sequence"/>
</dbReference>
<dbReference type="Proteomes" id="UP000196587">
    <property type="component" value="Unassembled WGS sequence"/>
</dbReference>
<evidence type="ECO:0000313" key="6">
    <source>
        <dbReference type="Proteomes" id="UP000196587"/>
    </source>
</evidence>
<evidence type="ECO:0000313" key="2">
    <source>
        <dbReference type="EMBL" id="OUO00006.1"/>
    </source>
</evidence>
<accession>A0A1Y3YQ52</accession>
<dbReference type="RefSeq" id="WP_009122840.1">
    <property type="nucleotide sequence ID" value="NZ_CAJLSL010000001.1"/>
</dbReference>
<protein>
    <submittedName>
        <fullName evidence="2">Uncharacterized protein</fullName>
    </submittedName>
</protein>
<evidence type="ECO:0000313" key="5">
    <source>
        <dbReference type="Proteomes" id="UP000195386"/>
    </source>
</evidence>
<gene>
    <name evidence="3" type="ORF">B5F24_14670</name>
    <name evidence="2" type="ORF">B5F97_13980</name>
    <name evidence="4" type="ORF">DWX38_14910</name>
</gene>
<keyword evidence="1" id="KW-0472">Membrane</keyword>
<dbReference type="AlphaFoldDB" id="A0A1Y3YQ52"/>
<evidence type="ECO:0000256" key="1">
    <source>
        <dbReference type="SAM" id="Phobius"/>
    </source>
</evidence>
<name>A0A1Y3YQ52_9BACE</name>
<organism evidence="2 5">
    <name type="scientific">Bacteroides clarus</name>
    <dbReference type="NCBI Taxonomy" id="626929"/>
    <lineage>
        <taxon>Bacteria</taxon>
        <taxon>Pseudomonadati</taxon>
        <taxon>Bacteroidota</taxon>
        <taxon>Bacteroidia</taxon>
        <taxon>Bacteroidales</taxon>
        <taxon>Bacteroidaceae</taxon>
        <taxon>Bacteroides</taxon>
    </lineage>
</organism>
<reference evidence="2" key="2">
    <citation type="journal article" date="2018" name="BMC Genomics">
        <title>Whole genome sequencing and function prediction of 133 gut anaerobes isolated from chicken caecum in pure cultures.</title>
        <authorList>
            <person name="Medvecky M."/>
            <person name="Cejkova D."/>
            <person name="Polansky O."/>
            <person name="Karasova D."/>
            <person name="Kubasova T."/>
            <person name="Cizek A."/>
            <person name="Rychlik I."/>
        </authorList>
    </citation>
    <scope>NUCLEOTIDE SEQUENCE</scope>
    <source>
        <strain evidence="3">An189</strain>
        <strain evidence="2">An43</strain>
    </source>
</reference>
<evidence type="ECO:0000313" key="7">
    <source>
        <dbReference type="Proteomes" id="UP000285159"/>
    </source>
</evidence>
<evidence type="ECO:0000313" key="4">
    <source>
        <dbReference type="EMBL" id="RGT29943.1"/>
    </source>
</evidence>
<sequence length="70" mass="7599">MKGNKKAVSRNRQGGNGFFVVSALTIIRPLQVVLGMLLAICICAQAKNDPSQTNINRAATNTNLFVFHLL</sequence>
<keyword evidence="1" id="KW-1133">Transmembrane helix</keyword>